<gene>
    <name evidence="1" type="ORF">Ddye_002080</name>
</gene>
<dbReference type="EMBL" id="JANJYI010000001">
    <property type="protein sequence ID" value="KAK2663506.1"/>
    <property type="molecule type" value="Genomic_DNA"/>
</dbReference>
<accession>A0AAE0CU40</accession>
<comment type="caution">
    <text evidence="1">The sequence shown here is derived from an EMBL/GenBank/DDBJ whole genome shotgun (WGS) entry which is preliminary data.</text>
</comment>
<reference evidence="1" key="1">
    <citation type="journal article" date="2023" name="Plant J.">
        <title>Genome sequences and population genomics provide insights into the demographic history, inbreeding, and mutation load of two 'living fossil' tree species of Dipteronia.</title>
        <authorList>
            <person name="Feng Y."/>
            <person name="Comes H.P."/>
            <person name="Chen J."/>
            <person name="Zhu S."/>
            <person name="Lu R."/>
            <person name="Zhang X."/>
            <person name="Li P."/>
            <person name="Qiu J."/>
            <person name="Olsen K.M."/>
            <person name="Qiu Y."/>
        </authorList>
    </citation>
    <scope>NUCLEOTIDE SEQUENCE</scope>
    <source>
        <strain evidence="1">KIB01</strain>
    </source>
</reference>
<evidence type="ECO:0000313" key="1">
    <source>
        <dbReference type="EMBL" id="KAK2663506.1"/>
    </source>
</evidence>
<protein>
    <submittedName>
        <fullName evidence="1">Uncharacterized protein</fullName>
    </submittedName>
</protein>
<organism evidence="1 2">
    <name type="scientific">Dipteronia dyeriana</name>
    <dbReference type="NCBI Taxonomy" id="168575"/>
    <lineage>
        <taxon>Eukaryota</taxon>
        <taxon>Viridiplantae</taxon>
        <taxon>Streptophyta</taxon>
        <taxon>Embryophyta</taxon>
        <taxon>Tracheophyta</taxon>
        <taxon>Spermatophyta</taxon>
        <taxon>Magnoliopsida</taxon>
        <taxon>eudicotyledons</taxon>
        <taxon>Gunneridae</taxon>
        <taxon>Pentapetalae</taxon>
        <taxon>rosids</taxon>
        <taxon>malvids</taxon>
        <taxon>Sapindales</taxon>
        <taxon>Sapindaceae</taxon>
        <taxon>Hippocastanoideae</taxon>
        <taxon>Acereae</taxon>
        <taxon>Dipteronia</taxon>
    </lineage>
</organism>
<name>A0AAE0CU40_9ROSI</name>
<evidence type="ECO:0000313" key="2">
    <source>
        <dbReference type="Proteomes" id="UP001280121"/>
    </source>
</evidence>
<dbReference type="Proteomes" id="UP001280121">
    <property type="component" value="Unassembled WGS sequence"/>
</dbReference>
<keyword evidence="2" id="KW-1185">Reference proteome</keyword>
<dbReference type="AlphaFoldDB" id="A0AAE0CU40"/>
<sequence>MSLFDRKVHDYEKGTDYYKSLVKPVHMEFVEHNIGSDEDSDDKLTVHRNELDEGAASFHNHHTTSLIKSKTSLEETKVGEKPVEQSTFEKSRASKEIVMDMDGSKENDDNVFCYDGHHVEIVIEGKMDNVSIAVHLEKVEGCANEFFDNVDSDTEIVHLKVGDTCIPTVLSKVHL</sequence>
<proteinExistence type="predicted"/>